<name>A0A382EH95_9ZZZZ</name>
<evidence type="ECO:0000259" key="1">
    <source>
        <dbReference type="Pfam" id="PF08421"/>
    </source>
</evidence>
<dbReference type="EMBL" id="UINC01044413">
    <property type="protein sequence ID" value="SVB49845.1"/>
    <property type="molecule type" value="Genomic_DNA"/>
</dbReference>
<feature type="domain" description="Methyltransferase putative zinc binding" evidence="1">
    <location>
        <begin position="12"/>
        <end position="73"/>
    </location>
</feature>
<dbReference type="InterPro" id="IPR013691">
    <property type="entry name" value="MeTrfase_14"/>
</dbReference>
<evidence type="ECO:0008006" key="4">
    <source>
        <dbReference type="Google" id="ProtNLM"/>
    </source>
</evidence>
<gene>
    <name evidence="3" type="ORF">METZ01_LOCUS202699</name>
</gene>
<dbReference type="PANTHER" id="PTHR43861">
    <property type="entry name" value="TRANS-ACONITATE 2-METHYLTRANSFERASE-RELATED"/>
    <property type="match status" value="1"/>
</dbReference>
<dbReference type="Gene3D" id="6.20.50.110">
    <property type="entry name" value="Methyltransferase, zinc-binding domain"/>
    <property type="match status" value="1"/>
</dbReference>
<dbReference type="AlphaFoldDB" id="A0A382EH95"/>
<evidence type="ECO:0000313" key="3">
    <source>
        <dbReference type="EMBL" id="SVB49845.1"/>
    </source>
</evidence>
<dbReference type="InterPro" id="IPR029063">
    <property type="entry name" value="SAM-dependent_MTases_sf"/>
</dbReference>
<reference evidence="3" key="1">
    <citation type="submission" date="2018-05" db="EMBL/GenBank/DDBJ databases">
        <authorList>
            <person name="Lanie J.A."/>
            <person name="Ng W.-L."/>
            <person name="Kazmierczak K.M."/>
            <person name="Andrzejewski T.M."/>
            <person name="Davidsen T.M."/>
            <person name="Wayne K.J."/>
            <person name="Tettelin H."/>
            <person name="Glass J.I."/>
            <person name="Rusch D."/>
            <person name="Podicherti R."/>
            <person name="Tsui H.-C.T."/>
            <person name="Winkler M.E."/>
        </authorList>
    </citation>
    <scope>NUCLEOTIDE SEQUENCE</scope>
</reference>
<dbReference type="Pfam" id="PF08484">
    <property type="entry name" value="Methyltransf_14"/>
    <property type="match status" value="1"/>
</dbReference>
<accession>A0A382EH95</accession>
<feature type="domain" description="C-methyltransferase" evidence="2">
    <location>
        <begin position="254"/>
        <end position="411"/>
    </location>
</feature>
<dbReference type="SUPFAM" id="SSF53335">
    <property type="entry name" value="S-adenosyl-L-methionine-dependent methyltransferases"/>
    <property type="match status" value="1"/>
</dbReference>
<dbReference type="InterPro" id="IPR013630">
    <property type="entry name" value="Methyltransf_Zn-bd_dom_put"/>
</dbReference>
<organism evidence="3">
    <name type="scientific">marine metagenome</name>
    <dbReference type="NCBI Taxonomy" id="408172"/>
    <lineage>
        <taxon>unclassified sequences</taxon>
        <taxon>metagenomes</taxon>
        <taxon>ecological metagenomes</taxon>
    </lineage>
</organism>
<dbReference type="Gene3D" id="3.40.50.150">
    <property type="entry name" value="Vaccinia Virus protein VP39"/>
    <property type="match status" value="1"/>
</dbReference>
<dbReference type="Pfam" id="PF08421">
    <property type="entry name" value="Methyltransf_13"/>
    <property type="match status" value="1"/>
</dbReference>
<dbReference type="Pfam" id="PF13489">
    <property type="entry name" value="Methyltransf_23"/>
    <property type="match status" value="1"/>
</dbReference>
<dbReference type="InterPro" id="IPR038576">
    <property type="entry name" value="Methyltransf_Zn-bd_dom_put_sf"/>
</dbReference>
<dbReference type="PANTHER" id="PTHR43861:SF5">
    <property type="entry name" value="BLL5978 PROTEIN"/>
    <property type="match status" value="1"/>
</dbReference>
<sequence length="416" mass="46778">MPYTDYYLKTSCRICKSRSLQSVISLTPTPPGNAFVTKEEIDANEAVYPLDLFFCNDCCHIQLGHVVDPKILYQRNYSYVTSTSPVFVKHFESFCDQMANAFKLDSSSFVIDIGSNDGTCLSFFQNKNMKVLGIDPATHIAESASASGIPTIPNFFSSKLASEMVQEYGYADLITSHNVCAHIDDLDDVMSGVQSILKRDGIFVMEVGYFLDVYINKWFDTIYHEHLDYHTVTPLPRLFDRFDMEIIKVERIETQGGSIRVIVQNLGGPYPVDDSVSSLINIEKSLGLQKPGTLIKYQSDIDKIGKQLWKIIKEIKNQKKTIAAYGAPAKATTLAYHFGIENGDIEYIIDENPLKHGLYLPGKHIPVLGSKVLYEDLPDFVLILAWNFADSIIQDHQDYLSRGGRFIVPLPNPTII</sequence>
<dbReference type="Gene3D" id="3.40.50.720">
    <property type="entry name" value="NAD(P)-binding Rossmann-like Domain"/>
    <property type="match status" value="1"/>
</dbReference>
<proteinExistence type="predicted"/>
<evidence type="ECO:0000259" key="2">
    <source>
        <dbReference type="Pfam" id="PF08484"/>
    </source>
</evidence>
<protein>
    <recommendedName>
        <fullName evidence="4">C-methyltransferase domain-containing protein</fullName>
    </recommendedName>
</protein>